<dbReference type="SUPFAM" id="SSF48403">
    <property type="entry name" value="Ankyrin repeat"/>
    <property type="match status" value="1"/>
</dbReference>
<dbReference type="PANTHER" id="PTHR24126">
    <property type="entry name" value="ANKYRIN REPEAT, PH AND SEC7 DOMAIN CONTAINING PROTEIN SECG-RELATED"/>
    <property type="match status" value="1"/>
</dbReference>
<dbReference type="Gene3D" id="1.25.40.20">
    <property type="entry name" value="Ankyrin repeat-containing domain"/>
    <property type="match status" value="2"/>
</dbReference>
<reference evidence="3" key="1">
    <citation type="journal article" date="2017" name="Science">
        <title>Giant viruses with an expanded complement of translation system components.</title>
        <authorList>
            <person name="Schulz F."/>
            <person name="Yutin N."/>
            <person name="Ivanova N.N."/>
            <person name="Ortega D.R."/>
            <person name="Lee T.K."/>
            <person name="Vierheilig J."/>
            <person name="Daims H."/>
            <person name="Horn M."/>
            <person name="Wagner M."/>
            <person name="Jensen G.J."/>
            <person name="Kyrpides N.C."/>
            <person name="Koonin E.V."/>
            <person name="Woyke T."/>
        </authorList>
    </citation>
    <scope>NUCLEOTIDE SEQUENCE</scope>
    <source>
        <strain evidence="3">CTV1</strain>
    </source>
</reference>
<dbReference type="PROSITE" id="PS50088">
    <property type="entry name" value="ANK_REPEAT"/>
    <property type="match status" value="3"/>
</dbReference>
<dbReference type="EMBL" id="KY684083">
    <property type="protein sequence ID" value="ARF08240.1"/>
    <property type="molecule type" value="Genomic_DNA"/>
</dbReference>
<dbReference type="InterPro" id="IPR036770">
    <property type="entry name" value="Ankyrin_rpt-contain_sf"/>
</dbReference>
<dbReference type="PROSITE" id="PS50297">
    <property type="entry name" value="ANK_REP_REGION"/>
    <property type="match status" value="3"/>
</dbReference>
<accession>A0A1V0S953</accession>
<gene>
    <name evidence="3" type="ORF">Catovirus_1_290</name>
</gene>
<protein>
    <submittedName>
        <fullName evidence="3">Ankyrin repeat protein</fullName>
    </submittedName>
</protein>
<organism evidence="3">
    <name type="scientific">Catovirus CTV1</name>
    <dbReference type="NCBI Taxonomy" id="1977631"/>
    <lineage>
        <taxon>Viruses</taxon>
        <taxon>Varidnaviria</taxon>
        <taxon>Bamfordvirae</taxon>
        <taxon>Nucleocytoviricota</taxon>
        <taxon>Megaviricetes</taxon>
        <taxon>Imitervirales</taxon>
        <taxon>Mimiviridae</taxon>
        <taxon>Klosneuvirinae</taxon>
        <taxon>Catovirus</taxon>
    </lineage>
</organism>
<dbReference type="InterPro" id="IPR002110">
    <property type="entry name" value="Ankyrin_rpt"/>
</dbReference>
<evidence type="ECO:0000256" key="1">
    <source>
        <dbReference type="ARBA" id="ARBA00022737"/>
    </source>
</evidence>
<dbReference type="SMART" id="SM00248">
    <property type="entry name" value="ANK"/>
    <property type="match status" value="5"/>
</dbReference>
<evidence type="ECO:0000256" key="2">
    <source>
        <dbReference type="ARBA" id="ARBA00023043"/>
    </source>
</evidence>
<dbReference type="Pfam" id="PF12796">
    <property type="entry name" value="Ank_2"/>
    <property type="match status" value="2"/>
</dbReference>
<dbReference type="PANTHER" id="PTHR24126:SF14">
    <property type="entry name" value="ANK_REP_REGION DOMAIN-CONTAINING PROTEIN"/>
    <property type="match status" value="1"/>
</dbReference>
<evidence type="ECO:0000313" key="3">
    <source>
        <dbReference type="EMBL" id="ARF08240.1"/>
    </source>
</evidence>
<keyword evidence="2" id="KW-0040">ANK repeat</keyword>
<keyword evidence="1" id="KW-0677">Repeat</keyword>
<proteinExistence type="predicted"/>
<sequence length="319" mass="36183">MNQIDFKNFGFDTDVSKSNVNDKNAEDVTRLMIACEKGDITLAEYLLSIGANIDEHSSTGATALTYALSEKHSHIAKFLLEKGCDIDFLCDNNPLSFWCIKFGTFDIFEHLFQYDTFRKTVDYLMLESTIRLGREEFIPFIISNVTFNELTMSDISILVAKYSSFEILKLIFNHKVSPLPNYIGSNKSTALIESIKNKSLEKVKYLVGEKKFDVNLVDSEGLTPIIVASKVGNVEIFDFLISNGANINQSFDKFTPIFNAVRFKNHDLIIYLIEKGVDITHTFISKDLGKEIVEKMESCGKIDLMKNFAKIKRIPLKKS</sequence>
<name>A0A1V0S953_9VIRU</name>